<organism evidence="2 3">
    <name type="scientific">Hymenobacter crusticola</name>
    <dbReference type="NCBI Taxonomy" id="1770526"/>
    <lineage>
        <taxon>Bacteria</taxon>
        <taxon>Pseudomonadati</taxon>
        <taxon>Bacteroidota</taxon>
        <taxon>Cytophagia</taxon>
        <taxon>Cytophagales</taxon>
        <taxon>Hymenobacteraceae</taxon>
        <taxon>Hymenobacter</taxon>
    </lineage>
</organism>
<protein>
    <recommendedName>
        <fullName evidence="1">PKD domain-containing protein</fullName>
    </recommendedName>
</protein>
<reference evidence="2 3" key="1">
    <citation type="submission" date="2017-01" db="EMBL/GenBank/DDBJ databases">
        <title>A new Hymenobacter.</title>
        <authorList>
            <person name="Liang Y."/>
            <person name="Feng F."/>
        </authorList>
    </citation>
    <scope>NUCLEOTIDE SEQUENCE [LARGE SCALE GENOMIC DNA]</scope>
    <source>
        <strain evidence="2">MIMBbqt21</strain>
    </source>
</reference>
<dbReference type="PROSITE" id="PS51257">
    <property type="entry name" value="PROKAR_LIPOPROTEIN"/>
    <property type="match status" value="1"/>
</dbReference>
<evidence type="ECO:0000259" key="1">
    <source>
        <dbReference type="PROSITE" id="PS50093"/>
    </source>
</evidence>
<dbReference type="InterPro" id="IPR022409">
    <property type="entry name" value="PKD/Chitinase_dom"/>
</dbReference>
<comment type="caution">
    <text evidence="2">The sequence shown here is derived from an EMBL/GenBank/DDBJ whole genome shotgun (WGS) entry which is preliminary data.</text>
</comment>
<dbReference type="CDD" id="cd00146">
    <property type="entry name" value="PKD"/>
    <property type="match status" value="1"/>
</dbReference>
<evidence type="ECO:0000313" key="3">
    <source>
        <dbReference type="Proteomes" id="UP000194873"/>
    </source>
</evidence>
<feature type="domain" description="PKD" evidence="1">
    <location>
        <begin position="65"/>
        <end position="111"/>
    </location>
</feature>
<dbReference type="AlphaFoldDB" id="A0A243WAM0"/>
<dbReference type="PROSITE" id="PS50093">
    <property type="entry name" value="PKD"/>
    <property type="match status" value="1"/>
</dbReference>
<dbReference type="InterPro" id="IPR013783">
    <property type="entry name" value="Ig-like_fold"/>
</dbReference>
<evidence type="ECO:0000313" key="2">
    <source>
        <dbReference type="EMBL" id="OUJ72605.1"/>
    </source>
</evidence>
<proteinExistence type="predicted"/>
<dbReference type="SMART" id="SM00089">
    <property type="entry name" value="PKD"/>
    <property type="match status" value="1"/>
</dbReference>
<dbReference type="OrthoDB" id="753168at2"/>
<dbReference type="Gene3D" id="2.60.40.10">
    <property type="entry name" value="Immunoglobulins"/>
    <property type="match status" value="1"/>
</dbReference>
<sequence>MKHTWTKAAWVLLTSPLLFTACEKEDHGKLEGGLPAPSFSSAVNATQFPVTVTFTDNSQNAFVTQWEFGDGTIGKGSPATHTYNTPGTYKVRLNASGKGGFSATPQTDVIVPSACSNAGFSALVGCQGSAPSARVWTFSAAAGAIKRLDANNNVTSSSAANALPSCQADDQFTFSGTSFTMTYAANNICGSEKAGSSPFVYKPSGSGLGQIVLSTADAFIGENVAVTSQTYDIIEASSTILRLRGTLANGTKTEVTLVPFDAVTRVKQLLTGGTQKTWVLDNKVEQTITVGTEADPKQYYPGGAVGALPACQADDEFTFSAANEYKYDAKAETFVAGSPGSCQAARSTTSAFTFGPADGTGLAQFVLSKTGTFIGITDAPDLNYRIISITDKNMVLRAGSGKNNGTVFDMKLVAK</sequence>
<gene>
    <name evidence="2" type="ORF">BXP70_16945</name>
</gene>
<accession>A0A243WAM0</accession>
<dbReference type="InterPro" id="IPR000601">
    <property type="entry name" value="PKD_dom"/>
</dbReference>
<dbReference type="SUPFAM" id="SSF49299">
    <property type="entry name" value="PKD domain"/>
    <property type="match status" value="1"/>
</dbReference>
<name>A0A243WAM0_9BACT</name>
<dbReference type="EMBL" id="MTSE01000009">
    <property type="protein sequence ID" value="OUJ72605.1"/>
    <property type="molecule type" value="Genomic_DNA"/>
</dbReference>
<dbReference type="RefSeq" id="WP_086595290.1">
    <property type="nucleotide sequence ID" value="NZ_MTSE01000009.1"/>
</dbReference>
<keyword evidence="3" id="KW-1185">Reference proteome</keyword>
<dbReference type="InterPro" id="IPR035986">
    <property type="entry name" value="PKD_dom_sf"/>
</dbReference>
<dbReference type="Pfam" id="PF18911">
    <property type="entry name" value="PKD_4"/>
    <property type="match status" value="1"/>
</dbReference>
<dbReference type="Proteomes" id="UP000194873">
    <property type="component" value="Unassembled WGS sequence"/>
</dbReference>